<keyword evidence="6" id="KW-0479">Metal-binding</keyword>
<comment type="caution">
    <text evidence="11">The sequence shown here is derived from an EMBL/GenBank/DDBJ whole genome shotgun (WGS) entry which is preliminary data.</text>
</comment>
<evidence type="ECO:0000313" key="11">
    <source>
        <dbReference type="EMBL" id="RIH83306.1"/>
    </source>
</evidence>
<dbReference type="EMBL" id="QXDL01000095">
    <property type="protein sequence ID" value="RIH83306.1"/>
    <property type="molecule type" value="Genomic_DNA"/>
</dbReference>
<dbReference type="GO" id="GO:0002949">
    <property type="term" value="P:tRNA threonylcarbamoyladenosine modification"/>
    <property type="evidence" value="ECO:0007669"/>
    <property type="project" value="InterPro"/>
</dbReference>
<evidence type="ECO:0000256" key="5">
    <source>
        <dbReference type="ARBA" id="ARBA00022694"/>
    </source>
</evidence>
<dbReference type="GO" id="GO:0005524">
    <property type="term" value="F:ATP binding"/>
    <property type="evidence" value="ECO:0007669"/>
    <property type="project" value="UniProtKB-KW"/>
</dbReference>
<keyword evidence="4" id="KW-0963">Cytoplasm</keyword>
<dbReference type="Pfam" id="PF02367">
    <property type="entry name" value="TsaE"/>
    <property type="match status" value="1"/>
</dbReference>
<evidence type="ECO:0000256" key="10">
    <source>
        <dbReference type="ARBA" id="ARBA00032441"/>
    </source>
</evidence>
<accession>A0A399EI25</accession>
<gene>
    <name evidence="11" type="primary">tsaE</name>
    <name evidence="11" type="ORF">Mterra_02324</name>
</gene>
<evidence type="ECO:0000256" key="8">
    <source>
        <dbReference type="ARBA" id="ARBA00022840"/>
    </source>
</evidence>
<evidence type="ECO:0000256" key="7">
    <source>
        <dbReference type="ARBA" id="ARBA00022741"/>
    </source>
</evidence>
<dbReference type="InterPro" id="IPR003442">
    <property type="entry name" value="T6A_TsaE"/>
</dbReference>
<name>A0A399EI25_9DEIN</name>
<dbReference type="SUPFAM" id="SSF52540">
    <property type="entry name" value="P-loop containing nucleoside triphosphate hydrolases"/>
    <property type="match status" value="1"/>
</dbReference>
<evidence type="ECO:0000256" key="9">
    <source>
        <dbReference type="ARBA" id="ARBA00022842"/>
    </source>
</evidence>
<keyword evidence="9" id="KW-0460">Magnesium</keyword>
<keyword evidence="12" id="KW-1185">Reference proteome</keyword>
<dbReference type="Gene3D" id="3.40.50.300">
    <property type="entry name" value="P-loop containing nucleotide triphosphate hydrolases"/>
    <property type="match status" value="1"/>
</dbReference>
<evidence type="ECO:0000256" key="4">
    <source>
        <dbReference type="ARBA" id="ARBA00022490"/>
    </source>
</evidence>
<comment type="subcellular location">
    <subcellularLocation>
        <location evidence="1">Cytoplasm</location>
    </subcellularLocation>
</comment>
<dbReference type="RefSeq" id="WP_119315371.1">
    <property type="nucleotide sequence ID" value="NZ_QXDL01000095.1"/>
</dbReference>
<evidence type="ECO:0000256" key="6">
    <source>
        <dbReference type="ARBA" id="ARBA00022723"/>
    </source>
</evidence>
<dbReference type="PANTHER" id="PTHR33540:SF2">
    <property type="entry name" value="TRNA THREONYLCARBAMOYLADENOSINE BIOSYNTHESIS PROTEIN TSAE"/>
    <property type="match status" value="1"/>
</dbReference>
<dbReference type="NCBIfam" id="TIGR00150">
    <property type="entry name" value="T6A_YjeE"/>
    <property type="match status" value="1"/>
</dbReference>
<reference evidence="11 12" key="1">
    <citation type="submission" date="2018-08" db="EMBL/GenBank/DDBJ databases">
        <title>Meiothermus terrae DSM 26712 genome sequencing project.</title>
        <authorList>
            <person name="Da Costa M.S."/>
            <person name="Albuquerque L."/>
            <person name="Raposo P."/>
            <person name="Froufe H.J.C."/>
            <person name="Barroso C.S."/>
            <person name="Egas C."/>
        </authorList>
    </citation>
    <scope>NUCLEOTIDE SEQUENCE [LARGE SCALE GENOMIC DNA]</scope>
    <source>
        <strain evidence="11 12">DSM 26712</strain>
    </source>
</reference>
<protein>
    <recommendedName>
        <fullName evidence="3">tRNA threonylcarbamoyladenosine biosynthesis protein TsaE</fullName>
    </recommendedName>
    <alternativeName>
        <fullName evidence="10">t(6)A37 threonylcarbamoyladenosine biosynthesis protein TsaE</fullName>
    </alternativeName>
</protein>
<keyword evidence="7" id="KW-0547">Nucleotide-binding</keyword>
<dbReference type="OrthoDB" id="9815896at2"/>
<proteinExistence type="inferred from homology"/>
<dbReference type="PANTHER" id="PTHR33540">
    <property type="entry name" value="TRNA THREONYLCARBAMOYLADENOSINE BIOSYNTHESIS PROTEIN TSAE"/>
    <property type="match status" value="1"/>
</dbReference>
<sequence>MLLADLESTRRFARRLAQALPEGALVLLTGPMGAGKTTLVKFLAEALGFGGEVTSPTYTLIHEYPTPRGPIVHIDAYRLADQEELFSLGLEDYLPEARCVLVEWGNPEVFPNSLEVRLTPQGDARTVELLPHGDAPAIPGL</sequence>
<comment type="similarity">
    <text evidence="2">Belongs to the TsaE family.</text>
</comment>
<dbReference type="GO" id="GO:0005737">
    <property type="term" value="C:cytoplasm"/>
    <property type="evidence" value="ECO:0007669"/>
    <property type="project" value="UniProtKB-SubCell"/>
</dbReference>
<keyword evidence="8" id="KW-0067">ATP-binding</keyword>
<organism evidence="11 12">
    <name type="scientific">Calidithermus terrae</name>
    <dbReference type="NCBI Taxonomy" id="1408545"/>
    <lineage>
        <taxon>Bacteria</taxon>
        <taxon>Thermotogati</taxon>
        <taxon>Deinococcota</taxon>
        <taxon>Deinococci</taxon>
        <taxon>Thermales</taxon>
        <taxon>Thermaceae</taxon>
        <taxon>Calidithermus</taxon>
    </lineage>
</organism>
<dbReference type="AlphaFoldDB" id="A0A399EI25"/>
<keyword evidence="5" id="KW-0819">tRNA processing</keyword>
<evidence type="ECO:0000256" key="1">
    <source>
        <dbReference type="ARBA" id="ARBA00004496"/>
    </source>
</evidence>
<evidence type="ECO:0000313" key="12">
    <source>
        <dbReference type="Proteomes" id="UP000265715"/>
    </source>
</evidence>
<dbReference type="GO" id="GO:0046872">
    <property type="term" value="F:metal ion binding"/>
    <property type="evidence" value="ECO:0007669"/>
    <property type="project" value="UniProtKB-KW"/>
</dbReference>
<evidence type="ECO:0000256" key="2">
    <source>
        <dbReference type="ARBA" id="ARBA00007599"/>
    </source>
</evidence>
<dbReference type="Proteomes" id="UP000265715">
    <property type="component" value="Unassembled WGS sequence"/>
</dbReference>
<evidence type="ECO:0000256" key="3">
    <source>
        <dbReference type="ARBA" id="ARBA00019010"/>
    </source>
</evidence>
<dbReference type="InterPro" id="IPR027417">
    <property type="entry name" value="P-loop_NTPase"/>
</dbReference>